<organism evidence="2 3">
    <name type="scientific">Gimesia aquarii</name>
    <dbReference type="NCBI Taxonomy" id="2527964"/>
    <lineage>
        <taxon>Bacteria</taxon>
        <taxon>Pseudomonadati</taxon>
        <taxon>Planctomycetota</taxon>
        <taxon>Planctomycetia</taxon>
        <taxon>Planctomycetales</taxon>
        <taxon>Planctomycetaceae</taxon>
        <taxon>Gimesia</taxon>
    </lineage>
</organism>
<dbReference type="KEGG" id="gaw:V144x_28440"/>
<keyword evidence="1" id="KW-0472">Membrane</keyword>
<evidence type="ECO:0000256" key="1">
    <source>
        <dbReference type="SAM" id="Phobius"/>
    </source>
</evidence>
<feature type="transmembrane region" description="Helical" evidence="1">
    <location>
        <begin position="12"/>
        <end position="35"/>
    </location>
</feature>
<dbReference type="AlphaFoldDB" id="A0A517VWJ0"/>
<evidence type="ECO:0000313" key="3">
    <source>
        <dbReference type="Proteomes" id="UP000318704"/>
    </source>
</evidence>
<dbReference type="Proteomes" id="UP000318704">
    <property type="component" value="Chromosome"/>
</dbReference>
<dbReference type="EMBL" id="CP037920">
    <property type="protein sequence ID" value="QDT97369.1"/>
    <property type="molecule type" value="Genomic_DNA"/>
</dbReference>
<evidence type="ECO:0000313" key="2">
    <source>
        <dbReference type="EMBL" id="QDT97369.1"/>
    </source>
</evidence>
<reference evidence="2 3" key="1">
    <citation type="submission" date="2019-03" db="EMBL/GenBank/DDBJ databases">
        <title>Deep-cultivation of Planctomycetes and their phenomic and genomic characterization uncovers novel biology.</title>
        <authorList>
            <person name="Wiegand S."/>
            <person name="Jogler M."/>
            <person name="Boedeker C."/>
            <person name="Pinto D."/>
            <person name="Vollmers J."/>
            <person name="Rivas-Marin E."/>
            <person name="Kohn T."/>
            <person name="Peeters S.H."/>
            <person name="Heuer A."/>
            <person name="Rast P."/>
            <person name="Oberbeckmann S."/>
            <person name="Bunk B."/>
            <person name="Jeske O."/>
            <person name="Meyerdierks A."/>
            <person name="Storesund J.E."/>
            <person name="Kallscheuer N."/>
            <person name="Luecker S."/>
            <person name="Lage O.M."/>
            <person name="Pohl T."/>
            <person name="Merkel B.J."/>
            <person name="Hornburger P."/>
            <person name="Mueller R.-W."/>
            <person name="Bruemmer F."/>
            <person name="Labrenz M."/>
            <person name="Spormann A.M."/>
            <person name="Op den Camp H."/>
            <person name="Overmann J."/>
            <person name="Amann R."/>
            <person name="Jetten M.S.M."/>
            <person name="Mascher T."/>
            <person name="Medema M.H."/>
            <person name="Devos D.P."/>
            <person name="Kaster A.-K."/>
            <person name="Ovreas L."/>
            <person name="Rohde M."/>
            <person name="Galperin M.Y."/>
            <person name="Jogler C."/>
        </authorList>
    </citation>
    <scope>NUCLEOTIDE SEQUENCE [LARGE SCALE GENOMIC DNA]</scope>
    <source>
        <strain evidence="2 3">V144</strain>
    </source>
</reference>
<accession>A0A517VWJ0</accession>
<gene>
    <name evidence="2" type="ORF">V144x_28440</name>
</gene>
<sequence length="92" mass="11008">MDEKKESRFLRFAYYAIPILLAVYVLSMGPLAVFMCYSDGTARHPEYIDMQESFYAPLAFFVIRYDPLKCLCREYTKFWYINFSPTRKSCIR</sequence>
<protein>
    <submittedName>
        <fullName evidence="2">Uncharacterized protein</fullName>
    </submittedName>
</protein>
<keyword evidence="1" id="KW-1133">Transmembrane helix</keyword>
<keyword evidence="1" id="KW-0812">Transmembrane</keyword>
<proteinExistence type="predicted"/>
<name>A0A517VWJ0_9PLAN</name>